<name>A0A5C3N757_9AGAM</name>
<accession>A0A5C3N757</accession>
<organism evidence="1 2">
    <name type="scientific">Heliocybe sulcata</name>
    <dbReference type="NCBI Taxonomy" id="5364"/>
    <lineage>
        <taxon>Eukaryota</taxon>
        <taxon>Fungi</taxon>
        <taxon>Dikarya</taxon>
        <taxon>Basidiomycota</taxon>
        <taxon>Agaricomycotina</taxon>
        <taxon>Agaricomycetes</taxon>
        <taxon>Gloeophyllales</taxon>
        <taxon>Gloeophyllaceae</taxon>
        <taxon>Heliocybe</taxon>
    </lineage>
</organism>
<evidence type="ECO:0000313" key="2">
    <source>
        <dbReference type="Proteomes" id="UP000305948"/>
    </source>
</evidence>
<gene>
    <name evidence="1" type="ORF">OE88DRAFT_1643760</name>
</gene>
<keyword evidence="2" id="KW-1185">Reference proteome</keyword>
<sequence>MPSAIYSVFSLVRHASPPYGPTKFSLQLGLYILDDSLGMCGRRSYSLGIGYPFGGITSFGGVTRSLHPGKFGVSVPKSMLKATSQGIDPINLGLAADRPAKAGSKTQVKDVNVNLFMMIQRSVGICLQAIQLCYVTTHVDDWAVRAFLQTQFSGSDLWILHLTLAREIRQWPPEGQQYFDREYFDRDGADHVERLACTLSRP</sequence>
<protein>
    <submittedName>
        <fullName evidence="1">Uncharacterized protein</fullName>
    </submittedName>
</protein>
<reference evidence="1 2" key="1">
    <citation type="journal article" date="2019" name="Nat. Ecol. Evol.">
        <title>Megaphylogeny resolves global patterns of mushroom evolution.</title>
        <authorList>
            <person name="Varga T."/>
            <person name="Krizsan K."/>
            <person name="Foldi C."/>
            <person name="Dima B."/>
            <person name="Sanchez-Garcia M."/>
            <person name="Sanchez-Ramirez S."/>
            <person name="Szollosi G.J."/>
            <person name="Szarkandi J.G."/>
            <person name="Papp V."/>
            <person name="Albert L."/>
            <person name="Andreopoulos W."/>
            <person name="Angelini C."/>
            <person name="Antonin V."/>
            <person name="Barry K.W."/>
            <person name="Bougher N.L."/>
            <person name="Buchanan P."/>
            <person name="Buyck B."/>
            <person name="Bense V."/>
            <person name="Catcheside P."/>
            <person name="Chovatia M."/>
            <person name="Cooper J."/>
            <person name="Damon W."/>
            <person name="Desjardin D."/>
            <person name="Finy P."/>
            <person name="Geml J."/>
            <person name="Haridas S."/>
            <person name="Hughes K."/>
            <person name="Justo A."/>
            <person name="Karasinski D."/>
            <person name="Kautmanova I."/>
            <person name="Kiss B."/>
            <person name="Kocsube S."/>
            <person name="Kotiranta H."/>
            <person name="LaButti K.M."/>
            <person name="Lechner B.E."/>
            <person name="Liimatainen K."/>
            <person name="Lipzen A."/>
            <person name="Lukacs Z."/>
            <person name="Mihaltcheva S."/>
            <person name="Morgado L.N."/>
            <person name="Niskanen T."/>
            <person name="Noordeloos M.E."/>
            <person name="Ohm R.A."/>
            <person name="Ortiz-Santana B."/>
            <person name="Ovrebo C."/>
            <person name="Racz N."/>
            <person name="Riley R."/>
            <person name="Savchenko A."/>
            <person name="Shiryaev A."/>
            <person name="Soop K."/>
            <person name="Spirin V."/>
            <person name="Szebenyi C."/>
            <person name="Tomsovsky M."/>
            <person name="Tulloss R.E."/>
            <person name="Uehling J."/>
            <person name="Grigoriev I.V."/>
            <person name="Vagvolgyi C."/>
            <person name="Papp T."/>
            <person name="Martin F.M."/>
            <person name="Miettinen O."/>
            <person name="Hibbett D.S."/>
            <person name="Nagy L.G."/>
        </authorList>
    </citation>
    <scope>NUCLEOTIDE SEQUENCE [LARGE SCALE GENOMIC DNA]</scope>
    <source>
        <strain evidence="1 2">OMC1185</strain>
    </source>
</reference>
<proteinExistence type="predicted"/>
<dbReference type="EMBL" id="ML213508">
    <property type="protein sequence ID" value="TFK53062.1"/>
    <property type="molecule type" value="Genomic_DNA"/>
</dbReference>
<evidence type="ECO:0000313" key="1">
    <source>
        <dbReference type="EMBL" id="TFK53062.1"/>
    </source>
</evidence>
<dbReference type="Proteomes" id="UP000305948">
    <property type="component" value="Unassembled WGS sequence"/>
</dbReference>
<dbReference type="AlphaFoldDB" id="A0A5C3N757"/>